<sequence>MASRAQMRAKMQIAAGKGNKVDYSKGFQQKSLQASQEQRRTGQTGALGMISERLSQGLAKKKKMAGQQNAMTQQGIMQQLMSQRQQGQRGQQAPTQVGRSSNSALNSIVNRQATPGGMGRFTEPFNPQGRQIGGNFAEPMADMRTRRRGIVQE</sequence>
<protein>
    <submittedName>
        <fullName evidence="2">Uncharacterized protein</fullName>
    </submittedName>
</protein>
<gene>
    <name evidence="2" type="ORF">LCGC14_0329800</name>
</gene>
<name>A0A0F9TZG3_9ZZZZ</name>
<comment type="caution">
    <text evidence="2">The sequence shown here is derived from an EMBL/GenBank/DDBJ whole genome shotgun (WGS) entry which is preliminary data.</text>
</comment>
<feature type="compositionally biased region" description="Polar residues" evidence="1">
    <location>
        <begin position="26"/>
        <end position="44"/>
    </location>
</feature>
<feature type="region of interest" description="Disordered" evidence="1">
    <location>
        <begin position="1"/>
        <end position="153"/>
    </location>
</feature>
<reference evidence="2" key="1">
    <citation type="journal article" date="2015" name="Nature">
        <title>Complex archaea that bridge the gap between prokaryotes and eukaryotes.</title>
        <authorList>
            <person name="Spang A."/>
            <person name="Saw J.H."/>
            <person name="Jorgensen S.L."/>
            <person name="Zaremba-Niedzwiedzka K."/>
            <person name="Martijn J."/>
            <person name="Lind A.E."/>
            <person name="van Eijk R."/>
            <person name="Schleper C."/>
            <person name="Guy L."/>
            <person name="Ettema T.J."/>
        </authorList>
    </citation>
    <scope>NUCLEOTIDE SEQUENCE</scope>
</reference>
<feature type="compositionally biased region" description="Polar residues" evidence="1">
    <location>
        <begin position="93"/>
        <end position="113"/>
    </location>
</feature>
<accession>A0A0F9TZG3</accession>
<dbReference type="EMBL" id="LAZR01000231">
    <property type="protein sequence ID" value="KKN80387.1"/>
    <property type="molecule type" value="Genomic_DNA"/>
</dbReference>
<feature type="compositionally biased region" description="Low complexity" evidence="1">
    <location>
        <begin position="73"/>
        <end position="92"/>
    </location>
</feature>
<organism evidence="2">
    <name type="scientific">marine sediment metagenome</name>
    <dbReference type="NCBI Taxonomy" id="412755"/>
    <lineage>
        <taxon>unclassified sequences</taxon>
        <taxon>metagenomes</taxon>
        <taxon>ecological metagenomes</taxon>
    </lineage>
</organism>
<dbReference type="AlphaFoldDB" id="A0A0F9TZG3"/>
<proteinExistence type="predicted"/>
<evidence type="ECO:0000256" key="1">
    <source>
        <dbReference type="SAM" id="MobiDB-lite"/>
    </source>
</evidence>
<evidence type="ECO:0000313" key="2">
    <source>
        <dbReference type="EMBL" id="KKN80387.1"/>
    </source>
</evidence>